<dbReference type="AlphaFoldDB" id="A0AB39XSX0"/>
<dbReference type="InterPro" id="IPR041407">
    <property type="entry name" value="MazG_C"/>
</dbReference>
<evidence type="ECO:0000259" key="2">
    <source>
        <dbReference type="Pfam" id="PF18722"/>
    </source>
</evidence>
<accession>A0AB39XSX0</accession>
<name>A0AB39XSX0_9BRAD</name>
<dbReference type="SUPFAM" id="SSF101386">
    <property type="entry name" value="all-alpha NTP pyrophosphatases"/>
    <property type="match status" value="1"/>
</dbReference>
<feature type="domain" description="MazG C-terminal" evidence="2">
    <location>
        <begin position="234"/>
        <end position="431"/>
    </location>
</feature>
<dbReference type="Pfam" id="PF03819">
    <property type="entry name" value="MazG"/>
    <property type="match status" value="1"/>
</dbReference>
<sequence length="557" mass="62012">MNVEDYSDFVRTTTQFAHKPKEEMRSIALYGLVGEIGSLVAAIKKKILAEGGEEARWDRPNDEIKEELGDALWYCYSVSQITNDSHFDILAADIAALRAEIGSADERAQKIETSLNPAKRAEFLEAAKHFPPVGGYTFDAYQHLAFQTARTDGRVLLEVCLAVLWQLGAELLRVTLPKIEITLNKNVADRPSNIVLGEITWHLSAMASLYHMSLDDVVEANCAKVRFRSERGAHTPLHDEGRDTKEQFPRLFEVAFVRVGPQKSRMYFDGRPLGDDLTDNFYDDDGYRFHDVIHLALIAHLGWSPVVRGLMRRKRDSANDRVDEVEDGGRAKVVEELVIKAIHSEGDKQAKAAGCCGIGAPTRLFPARSLINFRLLKTLRMYVDGLEVEKNAFWEWEDAVFEGCEMFYRLCNEKQGTVVVNLTARKLTFSPIVSPSIHGAAVGLGMGSANSQAPLGGEILSAAEYDWARQMALVSETVAAKRAILDSLDLDKESCGLYSELEVRLDRTKRVYMKATKAVQERAWKLKAVDYRVAFTAVAGATICTASAIADLRDVSN</sequence>
<evidence type="ECO:0000313" key="3">
    <source>
        <dbReference type="EMBL" id="XDV61009.1"/>
    </source>
</evidence>
<dbReference type="Pfam" id="PF18722">
    <property type="entry name" value="MazG_C"/>
    <property type="match status" value="1"/>
</dbReference>
<dbReference type="Gene3D" id="1.10.287.1080">
    <property type="entry name" value="MazG-like"/>
    <property type="match status" value="1"/>
</dbReference>
<dbReference type="RefSeq" id="WP_369726350.1">
    <property type="nucleotide sequence ID" value="NZ_CP165734.1"/>
</dbReference>
<protein>
    <submittedName>
        <fullName evidence="3">MazG nucleotide pyrophosphohydrolase domain-containing protein</fullName>
    </submittedName>
</protein>
<feature type="domain" description="NTP pyrophosphohydrolase MazG-like" evidence="1">
    <location>
        <begin position="30"/>
        <end position="89"/>
    </location>
</feature>
<reference evidence="3" key="1">
    <citation type="submission" date="2024-08" db="EMBL/GenBank/DDBJ databases">
        <authorList>
            <person name="Chaddad Z."/>
            <person name="Lamrabet M."/>
            <person name="Bouhnik O."/>
            <person name="Alami S."/>
            <person name="Wipf D."/>
            <person name="Courty P.E."/>
            <person name="Missbah El Idrissi M."/>
        </authorList>
    </citation>
    <scope>NUCLEOTIDE SEQUENCE</scope>
    <source>
        <strain evidence="3">LLZ17</strain>
    </source>
</reference>
<proteinExistence type="predicted"/>
<organism evidence="3">
    <name type="scientific">Bradyrhizobium sp. LLZ17</name>
    <dbReference type="NCBI Taxonomy" id="3239388"/>
    <lineage>
        <taxon>Bacteria</taxon>
        <taxon>Pseudomonadati</taxon>
        <taxon>Pseudomonadota</taxon>
        <taxon>Alphaproteobacteria</taxon>
        <taxon>Hyphomicrobiales</taxon>
        <taxon>Nitrobacteraceae</taxon>
        <taxon>Bradyrhizobium</taxon>
    </lineage>
</organism>
<evidence type="ECO:0000259" key="1">
    <source>
        <dbReference type="Pfam" id="PF03819"/>
    </source>
</evidence>
<gene>
    <name evidence="3" type="ORF">AB8Z38_18155</name>
</gene>
<dbReference type="EMBL" id="CP165734">
    <property type="protein sequence ID" value="XDV61009.1"/>
    <property type="molecule type" value="Genomic_DNA"/>
</dbReference>
<dbReference type="InterPro" id="IPR004518">
    <property type="entry name" value="MazG-like_dom"/>
</dbReference>